<feature type="region of interest" description="Disordered" evidence="1">
    <location>
        <begin position="636"/>
        <end position="670"/>
    </location>
</feature>
<dbReference type="PANTHER" id="PTHR47206:SF3">
    <property type="match status" value="1"/>
</dbReference>
<dbReference type="SUPFAM" id="SSF46689">
    <property type="entry name" value="Homeodomain-like"/>
    <property type="match status" value="1"/>
</dbReference>
<dbReference type="InterPro" id="IPR009057">
    <property type="entry name" value="Homeodomain-like_sf"/>
</dbReference>
<feature type="compositionally biased region" description="Polar residues" evidence="1">
    <location>
        <begin position="793"/>
        <end position="808"/>
    </location>
</feature>
<evidence type="ECO:0000313" key="2">
    <source>
        <dbReference type="EMBL" id="EMS60843.1"/>
    </source>
</evidence>
<dbReference type="STRING" id="4572.M7ZCA4"/>
<dbReference type="PROSITE" id="PS50090">
    <property type="entry name" value="MYB_LIKE"/>
    <property type="match status" value="1"/>
</dbReference>
<dbReference type="CDD" id="cd11660">
    <property type="entry name" value="SANT_TRF"/>
    <property type="match status" value="1"/>
</dbReference>
<feature type="region of interest" description="Disordered" evidence="1">
    <location>
        <begin position="493"/>
        <end position="544"/>
    </location>
</feature>
<sequence length="1042" mass="111184">MVAAAAGAKRKRDLSEDEVYLILHKSVLLLDLRATRRFSPARPRVLVRRSILLQEVAQHTERRSINWRALVAKTATGITSAREYQMLWRYIAYGHDFVENVEDGSPQPLGDESDLECEIEPSPKPSNEAAAEASRFAKVSLHGSGATQLVADRHSWCFDHNQTARMLPGVLLQRELNVVILHQMTKTTLFCIRWKTLRILMYGPSREQGSSHRANSDVPLLNTPNEKIPRVSSDKQLAQSHRLTNGTGPVSNSKQAPHTGLSPDSFDGNGPHNKKTKKTKAWTKDEDAELMAGVHKCGEGNWLDILRKYNFDSTRTYGQLSQRWAVISRRQATTKPAKAKPVTGGYDMKATQKAFFMALDMPMGKPGGLSTLRSGASQQSTQHPAPVFGAAAPELKSATPSSSFSLPVPVPSAAPGPVSAQVQVQPPRAQQVPSQAAPSKVSNASIKSRNSSKKQTAQANPTNAPSSIQAAAIAAGGRIATASIATNLLKAAQSPQAVHIRSRGKGSSKTSTSSKASTMAGEPGTQTGGAQHPELPNCSAPTQSPTVLITQSTEQVNVVPEVAGVNPPEQSASAHLLEPDRTLSTTPVPGPCDNMEIDDDSTFCVVTMEDLFPEDVKQPETVKQPEMVRQPETVRQPEMVRQTETVSQPEMVRQTETVRQPEMVKQPETVRQPEMVDPKAEEMIDPKDADMLEFDRFVAQGCLTTDYSDKSKGVKIAPGAQGATASQKKKQLPTVGKSIPVFRAPVTMKKTKALPSHGATLASTVASSGLVGTGNAGVLSKAIYRKPAGPGTTGKQNSGTPARNTAPGTGTPPVRNTAPGTGTPPVRNTAPGTGTPPVRNTAPGTGTPPVRNMAPGTGTPAVRNTAPGTGTAARNSLTGTGTPQARNLLTGTGTPPARNAAPVTGATPARNLLTGMGTPPAIRQHNPAPGRDHQVRCRATCSESVDSLSPLRVPFNLVWSWLACLWTVAAGMGSAVGRVAPLEDMDGGLRLPPALRTGYYKPRPVTTERFRTIQASKITTPARKTTPTFHISHTPKAIIQRR</sequence>
<dbReference type="Gene3D" id="1.10.10.60">
    <property type="entry name" value="Homeodomain-like"/>
    <property type="match status" value="1"/>
</dbReference>
<dbReference type="eggNOG" id="ENOG502QQVU">
    <property type="taxonomic scope" value="Eukaryota"/>
</dbReference>
<dbReference type="AlphaFoldDB" id="M7ZCA4"/>
<feature type="compositionally biased region" description="Polar residues" evidence="1">
    <location>
        <begin position="440"/>
        <end position="463"/>
    </location>
</feature>
<proteinExistence type="predicted"/>
<dbReference type="PANTHER" id="PTHR47206">
    <property type="entry name" value="HOMEODOMAIN-LIKE SUPERFAMILY PROTEIN"/>
    <property type="match status" value="1"/>
</dbReference>
<evidence type="ECO:0000256" key="1">
    <source>
        <dbReference type="SAM" id="MobiDB-lite"/>
    </source>
</evidence>
<name>M7ZCA4_TRIUA</name>
<dbReference type="EMBL" id="KD104170">
    <property type="protein sequence ID" value="EMS60843.1"/>
    <property type="molecule type" value="Genomic_DNA"/>
</dbReference>
<reference evidence="2" key="1">
    <citation type="journal article" date="2013" name="Nature">
        <title>Draft genome of the wheat A-genome progenitor Triticum urartu.</title>
        <authorList>
            <person name="Ling H.Q."/>
            <person name="Zhao S."/>
            <person name="Liu D."/>
            <person name="Wang J."/>
            <person name="Sun H."/>
            <person name="Zhang C."/>
            <person name="Fan H."/>
            <person name="Li D."/>
            <person name="Dong L."/>
            <person name="Tao Y."/>
            <person name="Gao C."/>
            <person name="Wu H."/>
            <person name="Li Y."/>
            <person name="Cui Y."/>
            <person name="Guo X."/>
            <person name="Zheng S."/>
            <person name="Wang B."/>
            <person name="Yu K."/>
            <person name="Liang Q."/>
            <person name="Yang W."/>
            <person name="Lou X."/>
            <person name="Chen J."/>
            <person name="Feng M."/>
            <person name="Jian J."/>
            <person name="Zhang X."/>
            <person name="Luo G."/>
            <person name="Jiang Y."/>
            <person name="Liu J."/>
            <person name="Wang Z."/>
            <person name="Sha Y."/>
            <person name="Zhang B."/>
            <person name="Wu H."/>
            <person name="Tang D."/>
            <person name="Shen Q."/>
            <person name="Xue P."/>
            <person name="Zou S."/>
            <person name="Wang X."/>
            <person name="Liu X."/>
            <person name="Wang F."/>
            <person name="Yang Y."/>
            <person name="An X."/>
            <person name="Dong Z."/>
            <person name="Zhang K."/>
            <person name="Zhang X."/>
            <person name="Luo M.C."/>
            <person name="Dvorak J."/>
            <person name="Tong Y."/>
            <person name="Wang J."/>
            <person name="Yang H."/>
            <person name="Li Z."/>
            <person name="Wang D."/>
            <person name="Zhang A."/>
            <person name="Wang J."/>
        </authorList>
    </citation>
    <scope>NUCLEOTIDE SEQUENCE</scope>
</reference>
<organism evidence="2">
    <name type="scientific">Triticum urartu</name>
    <name type="common">Red wild einkorn</name>
    <name type="synonym">Crithodium urartu</name>
    <dbReference type="NCBI Taxonomy" id="4572"/>
    <lineage>
        <taxon>Eukaryota</taxon>
        <taxon>Viridiplantae</taxon>
        <taxon>Streptophyta</taxon>
        <taxon>Embryophyta</taxon>
        <taxon>Tracheophyta</taxon>
        <taxon>Spermatophyta</taxon>
        <taxon>Magnoliopsida</taxon>
        <taxon>Liliopsida</taxon>
        <taxon>Poales</taxon>
        <taxon>Poaceae</taxon>
        <taxon>BOP clade</taxon>
        <taxon>Pooideae</taxon>
        <taxon>Triticodae</taxon>
        <taxon>Triticeae</taxon>
        <taxon>Triticinae</taxon>
        <taxon>Triticum</taxon>
    </lineage>
</organism>
<dbReference type="Pfam" id="PF00249">
    <property type="entry name" value="Myb_DNA-binding"/>
    <property type="match status" value="1"/>
</dbReference>
<dbReference type="PROSITE" id="PS51294">
    <property type="entry name" value="HTH_MYB"/>
    <property type="match status" value="1"/>
</dbReference>
<gene>
    <name evidence="2" type="ORF">TRIUR3_28872</name>
</gene>
<dbReference type="InterPro" id="IPR001005">
    <property type="entry name" value="SANT/Myb"/>
</dbReference>
<feature type="region of interest" description="Disordered" evidence="1">
    <location>
        <begin position="205"/>
        <end position="280"/>
    </location>
</feature>
<dbReference type="OMA" id="ECEIEIV"/>
<protein>
    <submittedName>
        <fullName evidence="2">Telomeric repeat-binding factor 1</fullName>
    </submittedName>
</protein>
<feature type="compositionally biased region" description="Polar residues" evidence="1">
    <location>
        <begin position="234"/>
        <end position="256"/>
    </location>
</feature>
<feature type="region of interest" description="Disordered" evidence="1">
    <location>
        <begin position="414"/>
        <end position="465"/>
    </location>
</feature>
<dbReference type="InterPro" id="IPR017930">
    <property type="entry name" value="Myb_dom"/>
</dbReference>
<dbReference type="SMART" id="SM00717">
    <property type="entry name" value="SANT"/>
    <property type="match status" value="1"/>
</dbReference>
<feature type="compositionally biased region" description="Polar residues" evidence="1">
    <location>
        <begin position="866"/>
        <end position="893"/>
    </location>
</feature>
<feature type="compositionally biased region" description="Polar residues" evidence="1">
    <location>
        <begin position="642"/>
        <end position="658"/>
    </location>
</feature>
<feature type="compositionally biased region" description="Low complexity" evidence="1">
    <location>
        <begin position="415"/>
        <end position="439"/>
    </location>
</feature>
<feature type="region of interest" description="Disordered" evidence="1">
    <location>
        <begin position="787"/>
        <end position="904"/>
    </location>
</feature>
<accession>M7ZCA4</accession>
<feature type="region of interest" description="Disordered" evidence="1">
    <location>
        <begin position="103"/>
        <end position="131"/>
    </location>
</feature>
<feature type="compositionally biased region" description="Low complexity" evidence="1">
    <location>
        <begin position="507"/>
        <end position="521"/>
    </location>
</feature>